<evidence type="ECO:0000313" key="1">
    <source>
        <dbReference type="EMBL" id="KAE8376895.1"/>
    </source>
</evidence>
<reference evidence="1 2" key="1">
    <citation type="submission" date="2019-04" db="EMBL/GenBank/DDBJ databases">
        <title>Friends and foes A comparative genomics studyof 23 Aspergillus species from section Flavi.</title>
        <authorList>
            <consortium name="DOE Joint Genome Institute"/>
            <person name="Kjaerbolling I."/>
            <person name="Vesth T."/>
            <person name="Frisvad J.C."/>
            <person name="Nybo J.L."/>
            <person name="Theobald S."/>
            <person name="Kildgaard S."/>
            <person name="Isbrandt T."/>
            <person name="Kuo A."/>
            <person name="Sato A."/>
            <person name="Lyhne E.K."/>
            <person name="Kogle M.E."/>
            <person name="Wiebenga A."/>
            <person name="Kun R.S."/>
            <person name="Lubbers R.J."/>
            <person name="Makela M.R."/>
            <person name="Barry K."/>
            <person name="Chovatia M."/>
            <person name="Clum A."/>
            <person name="Daum C."/>
            <person name="Haridas S."/>
            <person name="He G."/>
            <person name="LaButti K."/>
            <person name="Lipzen A."/>
            <person name="Mondo S."/>
            <person name="Riley R."/>
            <person name="Salamov A."/>
            <person name="Simmons B.A."/>
            <person name="Magnuson J.K."/>
            <person name="Henrissat B."/>
            <person name="Mortensen U.H."/>
            <person name="Larsen T.O."/>
            <person name="Devries R.P."/>
            <person name="Grigoriev I.V."/>
            <person name="Machida M."/>
            <person name="Baker S.E."/>
            <person name="Andersen M.R."/>
        </authorList>
    </citation>
    <scope>NUCLEOTIDE SEQUENCE [LARGE SCALE GENOMIC DNA]</scope>
    <source>
        <strain evidence="1 2">IBT 29228</strain>
    </source>
</reference>
<dbReference type="EMBL" id="ML736232">
    <property type="protein sequence ID" value="KAE8376895.1"/>
    <property type="molecule type" value="Genomic_DNA"/>
</dbReference>
<gene>
    <name evidence="1" type="ORF">BDV26DRAFT_264667</name>
</gene>
<organism evidence="1 2">
    <name type="scientific">Aspergillus bertholletiae</name>
    <dbReference type="NCBI Taxonomy" id="1226010"/>
    <lineage>
        <taxon>Eukaryota</taxon>
        <taxon>Fungi</taxon>
        <taxon>Dikarya</taxon>
        <taxon>Ascomycota</taxon>
        <taxon>Pezizomycotina</taxon>
        <taxon>Eurotiomycetes</taxon>
        <taxon>Eurotiomycetidae</taxon>
        <taxon>Eurotiales</taxon>
        <taxon>Aspergillaceae</taxon>
        <taxon>Aspergillus</taxon>
        <taxon>Aspergillus subgen. Circumdati</taxon>
    </lineage>
</organism>
<dbReference type="PROSITE" id="PS51257">
    <property type="entry name" value="PROKAR_LIPOPROTEIN"/>
    <property type="match status" value="1"/>
</dbReference>
<accession>A0A5N7B4Q0</accession>
<name>A0A5N7B4Q0_9EURO</name>
<protein>
    <submittedName>
        <fullName evidence="1">Uncharacterized protein</fullName>
    </submittedName>
</protein>
<keyword evidence="2" id="KW-1185">Reference proteome</keyword>
<evidence type="ECO:0000313" key="2">
    <source>
        <dbReference type="Proteomes" id="UP000326198"/>
    </source>
</evidence>
<dbReference type="AlphaFoldDB" id="A0A5N7B4Q0"/>
<proteinExistence type="predicted"/>
<sequence>MVGTLGRGSLITDTFQKERTRFPSQPLHPLIGLSCLSPASIHHLPQTSRFQAAALLNLSLRH</sequence>
<dbReference type="Proteomes" id="UP000326198">
    <property type="component" value="Unassembled WGS sequence"/>
</dbReference>